<accession>A0A8S0ZVR7</accession>
<name>A0A8S0ZVR7_ARCPL</name>
<comment type="caution">
    <text evidence="2">The sequence shown here is derived from an EMBL/GenBank/DDBJ whole genome shotgun (WGS) entry which is preliminary data.</text>
</comment>
<sequence>MLEICTPHQWKQLKADLDKFKEDLQDNEQWARANNVEIKGVPLTKSENLYDIVGVISNTIKCSVHKEEINYIARVDSLRSDSSKTIIMALNNRYVKEEFVADGRKHKSIVISDLGLKGDGQVFVNERLLYNKARKTVKDIATESNFRYVWVKHCKINNKKLEDESYQTYRARVDNPRMFWGNVKITQ</sequence>
<dbReference type="Proteomes" id="UP000494106">
    <property type="component" value="Unassembled WGS sequence"/>
</dbReference>
<dbReference type="AlphaFoldDB" id="A0A8S0ZVR7"/>
<dbReference type="OrthoDB" id="5989141at2759"/>
<dbReference type="Pfam" id="PF25298">
    <property type="entry name" value="Baculo_FP_2nd"/>
    <property type="match status" value="1"/>
</dbReference>
<keyword evidence="3" id="KW-1185">Reference proteome</keyword>
<evidence type="ECO:0000313" key="2">
    <source>
        <dbReference type="EMBL" id="CAB3237674.1"/>
    </source>
</evidence>
<reference evidence="2 3" key="1">
    <citation type="submission" date="2020-04" db="EMBL/GenBank/DDBJ databases">
        <authorList>
            <person name="Wallbank WR R."/>
            <person name="Pardo Diaz C."/>
            <person name="Kozak K."/>
            <person name="Martin S."/>
            <person name="Jiggins C."/>
            <person name="Moest M."/>
            <person name="Warren A I."/>
            <person name="Byers J.R.P. K."/>
            <person name="Montejo-Kovacevich G."/>
            <person name="Yen C E."/>
        </authorList>
    </citation>
    <scope>NUCLEOTIDE SEQUENCE [LARGE SCALE GENOMIC DNA]</scope>
</reference>
<gene>
    <name evidence="2" type="ORF">APLA_LOCUS7035</name>
</gene>
<evidence type="ECO:0000259" key="1">
    <source>
        <dbReference type="Pfam" id="PF25298"/>
    </source>
</evidence>
<organism evidence="2 3">
    <name type="scientific">Arctia plantaginis</name>
    <name type="common">Wood tiger moth</name>
    <name type="synonym">Phalaena plantaginis</name>
    <dbReference type="NCBI Taxonomy" id="874455"/>
    <lineage>
        <taxon>Eukaryota</taxon>
        <taxon>Metazoa</taxon>
        <taxon>Ecdysozoa</taxon>
        <taxon>Arthropoda</taxon>
        <taxon>Hexapoda</taxon>
        <taxon>Insecta</taxon>
        <taxon>Pterygota</taxon>
        <taxon>Neoptera</taxon>
        <taxon>Endopterygota</taxon>
        <taxon>Lepidoptera</taxon>
        <taxon>Glossata</taxon>
        <taxon>Ditrysia</taxon>
        <taxon>Noctuoidea</taxon>
        <taxon>Erebidae</taxon>
        <taxon>Arctiinae</taxon>
        <taxon>Arctia</taxon>
    </lineage>
</organism>
<dbReference type="InterPro" id="IPR057251">
    <property type="entry name" value="FP_C"/>
</dbReference>
<feature type="domain" description="FP protein C-terminal" evidence="1">
    <location>
        <begin position="135"/>
        <end position="163"/>
    </location>
</feature>
<proteinExistence type="predicted"/>
<protein>
    <recommendedName>
        <fullName evidence="1">FP protein C-terminal domain-containing protein</fullName>
    </recommendedName>
</protein>
<evidence type="ECO:0000313" key="3">
    <source>
        <dbReference type="Proteomes" id="UP000494106"/>
    </source>
</evidence>
<dbReference type="EMBL" id="CADEBC010000494">
    <property type="protein sequence ID" value="CAB3237674.1"/>
    <property type="molecule type" value="Genomic_DNA"/>
</dbReference>